<dbReference type="RefSeq" id="WP_185076971.1">
    <property type="nucleotide sequence ID" value="NZ_JACHMB010000001.1"/>
</dbReference>
<name>A0A7W9GHK0_9ACTN</name>
<keyword evidence="2" id="KW-0456">Lyase</keyword>
<gene>
    <name evidence="2" type="ORF">HD596_010706</name>
</gene>
<dbReference type="EMBL" id="JACHMB010000001">
    <property type="protein sequence ID" value="MBB5783950.1"/>
    <property type="molecule type" value="Genomic_DNA"/>
</dbReference>
<proteinExistence type="predicted"/>
<dbReference type="PANTHER" id="PTHR33993:SF14">
    <property type="entry name" value="GB|AAF24581.1"/>
    <property type="match status" value="1"/>
</dbReference>
<dbReference type="InterPro" id="IPR004360">
    <property type="entry name" value="Glyas_Fos-R_dOase_dom"/>
</dbReference>
<dbReference type="CDD" id="cd07247">
    <property type="entry name" value="SgaA_N_like"/>
    <property type="match status" value="2"/>
</dbReference>
<dbReference type="Gene3D" id="3.10.180.10">
    <property type="entry name" value="2,3-Dihydroxybiphenyl 1,2-Dioxygenase, domain 1"/>
    <property type="match status" value="2"/>
</dbReference>
<reference evidence="2 3" key="1">
    <citation type="submission" date="2020-08" db="EMBL/GenBank/DDBJ databases">
        <title>Sequencing the genomes of 1000 actinobacteria strains.</title>
        <authorList>
            <person name="Klenk H.-P."/>
        </authorList>
    </citation>
    <scope>NUCLEOTIDE SEQUENCE [LARGE SCALE GENOMIC DNA]</scope>
    <source>
        <strain evidence="2 3">DSM 45507</strain>
    </source>
</reference>
<dbReference type="Proteomes" id="UP000579153">
    <property type="component" value="Unassembled WGS sequence"/>
</dbReference>
<dbReference type="InterPro" id="IPR052164">
    <property type="entry name" value="Anthracycline_SecMetBiosynth"/>
</dbReference>
<dbReference type="PANTHER" id="PTHR33993">
    <property type="entry name" value="GLYOXALASE-RELATED"/>
    <property type="match status" value="1"/>
</dbReference>
<dbReference type="PROSITE" id="PS51819">
    <property type="entry name" value="VOC"/>
    <property type="match status" value="2"/>
</dbReference>
<dbReference type="InterPro" id="IPR029068">
    <property type="entry name" value="Glyas_Bleomycin-R_OHBP_Dase"/>
</dbReference>
<evidence type="ECO:0000259" key="1">
    <source>
        <dbReference type="PROSITE" id="PS51819"/>
    </source>
</evidence>
<accession>A0A7W9GHK0</accession>
<evidence type="ECO:0000313" key="2">
    <source>
        <dbReference type="EMBL" id="MBB5783950.1"/>
    </source>
</evidence>
<evidence type="ECO:0000313" key="3">
    <source>
        <dbReference type="Proteomes" id="UP000579153"/>
    </source>
</evidence>
<keyword evidence="3" id="KW-1185">Reference proteome</keyword>
<comment type="caution">
    <text evidence="2">The sequence shown here is derived from an EMBL/GenBank/DDBJ whole genome shotgun (WGS) entry which is preliminary data.</text>
</comment>
<dbReference type="SUPFAM" id="SSF54593">
    <property type="entry name" value="Glyoxalase/Bleomycin resistance protein/Dihydroxybiphenyl dioxygenase"/>
    <property type="match status" value="2"/>
</dbReference>
<dbReference type="InterPro" id="IPR037523">
    <property type="entry name" value="VOC_core"/>
</dbReference>
<dbReference type="Pfam" id="PF00903">
    <property type="entry name" value="Glyoxalase"/>
    <property type="match status" value="2"/>
</dbReference>
<protein>
    <submittedName>
        <fullName evidence="2">Putative enzyme related to lactoylglutathione lyase</fullName>
    </submittedName>
</protein>
<dbReference type="GO" id="GO:0016829">
    <property type="term" value="F:lyase activity"/>
    <property type="evidence" value="ECO:0007669"/>
    <property type="project" value="UniProtKB-KW"/>
</dbReference>
<sequence>MAQRSGYDPGVPCWVDLSSTDVEASARFYGEVFGWQADMIDDPEAGGYGMFLHQGRQVAGLGPVMGGGSPSFWNMFVATDDAGALAERVRNAGGAVTMEPMAVFDEGVMTVFQAPDGSYAAAWQAGDHHGAQLVNEPVSLCWNELVTRDPLAAESFYSAVFGWMPRLQQLDGIKYTEWQLGERAVAGMAEMFSDYPAATPSFWMTYFAVADLDATTAAAEGAGASVLVRGTEAPPGRFSMLTDPQGATFSIIQLHEIAGNI</sequence>
<organism evidence="2 3">
    <name type="scientific">Nonomuraea jabiensis</name>
    <dbReference type="NCBI Taxonomy" id="882448"/>
    <lineage>
        <taxon>Bacteria</taxon>
        <taxon>Bacillati</taxon>
        <taxon>Actinomycetota</taxon>
        <taxon>Actinomycetes</taxon>
        <taxon>Streptosporangiales</taxon>
        <taxon>Streptosporangiaceae</taxon>
        <taxon>Nonomuraea</taxon>
    </lineage>
</organism>
<feature type="domain" description="VOC" evidence="1">
    <location>
        <begin position="139"/>
        <end position="254"/>
    </location>
</feature>
<dbReference type="AlphaFoldDB" id="A0A7W9GHK0"/>
<feature type="domain" description="VOC" evidence="1">
    <location>
        <begin position="11"/>
        <end position="136"/>
    </location>
</feature>